<dbReference type="InterPro" id="IPR036390">
    <property type="entry name" value="WH_DNA-bd_sf"/>
</dbReference>
<dbReference type="InterPro" id="IPR023187">
    <property type="entry name" value="Tscrpt_reg_MarR-type_CS"/>
</dbReference>
<keyword evidence="1" id="KW-0805">Transcription regulation</keyword>
<dbReference type="SUPFAM" id="SSF46785">
    <property type="entry name" value="Winged helix' DNA-binding domain"/>
    <property type="match status" value="1"/>
</dbReference>
<evidence type="ECO:0000256" key="3">
    <source>
        <dbReference type="ARBA" id="ARBA00023163"/>
    </source>
</evidence>
<protein>
    <submittedName>
        <fullName evidence="5">MarR family winged helix-turn-helix transcriptional regulator</fullName>
    </submittedName>
</protein>
<dbReference type="InterPro" id="IPR000835">
    <property type="entry name" value="HTH_MarR-typ"/>
</dbReference>
<evidence type="ECO:0000256" key="1">
    <source>
        <dbReference type="ARBA" id="ARBA00023015"/>
    </source>
</evidence>
<comment type="caution">
    <text evidence="5">The sequence shown here is derived from an EMBL/GenBank/DDBJ whole genome shotgun (WGS) entry which is preliminary data.</text>
</comment>
<dbReference type="PROSITE" id="PS50995">
    <property type="entry name" value="HTH_MARR_2"/>
    <property type="match status" value="1"/>
</dbReference>
<organism evidence="5 6">
    <name type="scientific">Sporolactobacillus shoreicorticis</name>
    <dbReference type="NCBI Taxonomy" id="1923877"/>
    <lineage>
        <taxon>Bacteria</taxon>
        <taxon>Bacillati</taxon>
        <taxon>Bacillota</taxon>
        <taxon>Bacilli</taxon>
        <taxon>Bacillales</taxon>
        <taxon>Sporolactobacillaceae</taxon>
        <taxon>Sporolactobacillus</taxon>
    </lineage>
</organism>
<dbReference type="Proteomes" id="UP001597399">
    <property type="component" value="Unassembled WGS sequence"/>
</dbReference>
<dbReference type="InterPro" id="IPR036388">
    <property type="entry name" value="WH-like_DNA-bd_sf"/>
</dbReference>
<dbReference type="RefSeq" id="WP_253060037.1">
    <property type="nucleotide sequence ID" value="NZ_JAMXWM010000005.1"/>
</dbReference>
<dbReference type="PRINTS" id="PR00598">
    <property type="entry name" value="HTHMARR"/>
</dbReference>
<evidence type="ECO:0000313" key="5">
    <source>
        <dbReference type="EMBL" id="MFD2693381.1"/>
    </source>
</evidence>
<dbReference type="Pfam" id="PF01047">
    <property type="entry name" value="MarR"/>
    <property type="match status" value="1"/>
</dbReference>
<reference evidence="6" key="1">
    <citation type="journal article" date="2019" name="Int. J. Syst. Evol. Microbiol.">
        <title>The Global Catalogue of Microorganisms (GCM) 10K type strain sequencing project: providing services to taxonomists for standard genome sequencing and annotation.</title>
        <authorList>
            <consortium name="The Broad Institute Genomics Platform"/>
            <consortium name="The Broad Institute Genome Sequencing Center for Infectious Disease"/>
            <person name="Wu L."/>
            <person name="Ma J."/>
        </authorList>
    </citation>
    <scope>NUCLEOTIDE SEQUENCE [LARGE SCALE GENOMIC DNA]</scope>
    <source>
        <strain evidence="6">TISTR 2466</strain>
    </source>
</reference>
<keyword evidence="6" id="KW-1185">Reference proteome</keyword>
<feature type="domain" description="HTH marR-type" evidence="4">
    <location>
        <begin position="1"/>
        <end position="138"/>
    </location>
</feature>
<proteinExistence type="predicted"/>
<dbReference type="Gene3D" id="1.10.10.10">
    <property type="entry name" value="Winged helix-like DNA-binding domain superfamily/Winged helix DNA-binding domain"/>
    <property type="match status" value="1"/>
</dbReference>
<keyword evidence="2" id="KW-0238">DNA-binding</keyword>
<dbReference type="EMBL" id="JBHUMQ010000017">
    <property type="protein sequence ID" value="MFD2693381.1"/>
    <property type="molecule type" value="Genomic_DNA"/>
</dbReference>
<dbReference type="PANTHER" id="PTHR42756">
    <property type="entry name" value="TRANSCRIPTIONAL REGULATOR, MARR"/>
    <property type="match status" value="1"/>
</dbReference>
<gene>
    <name evidence="5" type="ORF">ACFSUE_07010</name>
</gene>
<dbReference type="PANTHER" id="PTHR42756:SF1">
    <property type="entry name" value="TRANSCRIPTIONAL REPRESSOR OF EMRAB OPERON"/>
    <property type="match status" value="1"/>
</dbReference>
<dbReference type="SMART" id="SM00347">
    <property type="entry name" value="HTH_MARR"/>
    <property type="match status" value="1"/>
</dbReference>
<evidence type="ECO:0000256" key="2">
    <source>
        <dbReference type="ARBA" id="ARBA00023125"/>
    </source>
</evidence>
<evidence type="ECO:0000259" key="4">
    <source>
        <dbReference type="PROSITE" id="PS50995"/>
    </source>
</evidence>
<accession>A0ABW5S0T6</accession>
<keyword evidence="3" id="KW-0804">Transcription</keyword>
<dbReference type="PROSITE" id="PS01117">
    <property type="entry name" value="HTH_MARR_1"/>
    <property type="match status" value="1"/>
</dbReference>
<name>A0ABW5S0T6_9BACL</name>
<sequence length="148" mass="17008">MKSREGGFLISKVKQVSSRIFDKKLKSYAVTDLNSAQGRIIFVLWKHDDRSISDLVTDTALSKATLSSMLVRLERAGHVKRTIDKNDKRKTIVSLTEKSKLLKRTYADVSNEMIDLFYQGLSEEQIDAFERTLQHILSNLIKFEEDEP</sequence>
<evidence type="ECO:0000313" key="6">
    <source>
        <dbReference type="Proteomes" id="UP001597399"/>
    </source>
</evidence>